<accession>A0A8S1M213</accession>
<evidence type="ECO:0000313" key="3">
    <source>
        <dbReference type="Proteomes" id="UP000692954"/>
    </source>
</evidence>
<proteinExistence type="predicted"/>
<keyword evidence="1" id="KW-0812">Transmembrane</keyword>
<dbReference type="EMBL" id="CAJJDN010000031">
    <property type="protein sequence ID" value="CAD8073897.1"/>
    <property type="molecule type" value="Genomic_DNA"/>
</dbReference>
<protein>
    <recommendedName>
        <fullName evidence="4">Transmembrane protein</fullName>
    </recommendedName>
</protein>
<evidence type="ECO:0000313" key="2">
    <source>
        <dbReference type="EMBL" id="CAD8073897.1"/>
    </source>
</evidence>
<feature type="transmembrane region" description="Helical" evidence="1">
    <location>
        <begin position="391"/>
        <end position="413"/>
    </location>
</feature>
<name>A0A8S1M213_9CILI</name>
<feature type="transmembrane region" description="Helical" evidence="1">
    <location>
        <begin position="18"/>
        <end position="38"/>
    </location>
</feature>
<keyword evidence="1" id="KW-1133">Transmembrane helix</keyword>
<keyword evidence="3" id="KW-1185">Reference proteome</keyword>
<keyword evidence="1" id="KW-0472">Membrane</keyword>
<sequence length="562" mass="66876">MFQLLNCLKYLSLKTATLLLQFLIIGIVIGLCSIVLVINRNMMDALISEISDKLLFKSNFQQYELQTEMLKQQLNWPMYQRFSMMQSFKTLYQDFIPFIQIQNFNYPIECPPYQGQPHGSNRILFSLPEFCISYKNKTKFVENGQLYPFLNFLNQLIIPLTWTPFTGFYMTNTDENYYFASNPPIFNYPSYNPQIRPWYINHLEKSQTSNSQAFVSYIYQQFGYDEYSFTITQSLFDKEQQNQNQKPKIQAIMGYDMNFKEYANQLQFQQFIFIITNPLGQIICTNSIEDLRLDLKIYYVYQQNITGFTDLDWQQIKQSALQQSYNNSCTLKINHLCRFNMKYQEDIILHVFNIHSDFFLIIFQNVTIQKENIEIAEKTKTNVIKEFGRNLSYLVGTSLALLICSWIGMYLFFRPIKQMKQKMETIIRKKFSSPNWMQKIYNEFNEKNTNYLKDALNNLKQKITNIKRKKCQNCYLIENFKYPRKVLTIEFYQIKNKIKEIIQDQVIKESISENNIKIDGIINSGENQKKISQILTNKMYSQTLNSEIDENVNLLNSTERIF</sequence>
<evidence type="ECO:0008006" key="4">
    <source>
        <dbReference type="Google" id="ProtNLM"/>
    </source>
</evidence>
<gene>
    <name evidence="2" type="ORF">PSON_ATCC_30995.1.T0310191</name>
</gene>
<dbReference type="Proteomes" id="UP000692954">
    <property type="component" value="Unassembled WGS sequence"/>
</dbReference>
<reference evidence="2" key="1">
    <citation type="submission" date="2021-01" db="EMBL/GenBank/DDBJ databases">
        <authorList>
            <consortium name="Genoscope - CEA"/>
            <person name="William W."/>
        </authorList>
    </citation>
    <scope>NUCLEOTIDE SEQUENCE</scope>
</reference>
<organism evidence="2 3">
    <name type="scientific">Paramecium sonneborni</name>
    <dbReference type="NCBI Taxonomy" id="65129"/>
    <lineage>
        <taxon>Eukaryota</taxon>
        <taxon>Sar</taxon>
        <taxon>Alveolata</taxon>
        <taxon>Ciliophora</taxon>
        <taxon>Intramacronucleata</taxon>
        <taxon>Oligohymenophorea</taxon>
        <taxon>Peniculida</taxon>
        <taxon>Parameciidae</taxon>
        <taxon>Paramecium</taxon>
    </lineage>
</organism>
<evidence type="ECO:0000256" key="1">
    <source>
        <dbReference type="SAM" id="Phobius"/>
    </source>
</evidence>
<dbReference type="OrthoDB" id="294442at2759"/>
<comment type="caution">
    <text evidence="2">The sequence shown here is derived from an EMBL/GenBank/DDBJ whole genome shotgun (WGS) entry which is preliminary data.</text>
</comment>
<dbReference type="AlphaFoldDB" id="A0A8S1M213"/>